<evidence type="ECO:0000313" key="3">
    <source>
        <dbReference type="EMBL" id="MBN7774044.1"/>
    </source>
</evidence>
<evidence type="ECO:0000256" key="1">
    <source>
        <dbReference type="SAM" id="Coils"/>
    </source>
</evidence>
<evidence type="ECO:0000313" key="4">
    <source>
        <dbReference type="Proteomes" id="UP000664545"/>
    </source>
</evidence>
<accession>A0A939IJY6</accession>
<name>A0A939IJY6_CLOAM</name>
<dbReference type="Pfam" id="PF00534">
    <property type="entry name" value="Glycos_transf_1"/>
    <property type="match status" value="1"/>
</dbReference>
<dbReference type="SUPFAM" id="SSF53756">
    <property type="entry name" value="UDP-Glycosyltransferase/glycogen phosphorylase"/>
    <property type="match status" value="1"/>
</dbReference>
<dbReference type="Proteomes" id="UP000664545">
    <property type="component" value="Unassembled WGS sequence"/>
</dbReference>
<keyword evidence="1" id="KW-0175">Coiled coil</keyword>
<proteinExistence type="predicted"/>
<dbReference type="RefSeq" id="WP_206582888.1">
    <property type="nucleotide sequence ID" value="NZ_JAFJZZ010000006.1"/>
</dbReference>
<dbReference type="GO" id="GO:0016757">
    <property type="term" value="F:glycosyltransferase activity"/>
    <property type="evidence" value="ECO:0007669"/>
    <property type="project" value="InterPro"/>
</dbReference>
<evidence type="ECO:0000259" key="2">
    <source>
        <dbReference type="Pfam" id="PF00534"/>
    </source>
</evidence>
<comment type="caution">
    <text evidence="3">The sequence shown here is derived from an EMBL/GenBank/DDBJ whole genome shotgun (WGS) entry which is preliminary data.</text>
</comment>
<protein>
    <submittedName>
        <fullName evidence="3">Glycosyltransferase</fullName>
    </submittedName>
</protein>
<sequence>MKIAYFDHSYHKQTLSTKFLIDMLVEKDFEVEYIWDDFWRGGEKIRLADYLGKFDVYIFFQLLPEFDENTDLTCFNLVYIPMLDSYDSENLLYRHSNEWEILKNFKVLNFSKSLHVAMSSIGIISKYVKYFPNPEKYFASNKVNKSAFFWQRNSSMVNWDMVKDLLGKLDLESIHIHMANDPGTMLEEIAPQDIEKYHIEFTNWFETKNEYIEKVQSKTLYIAPRISEGIGMSFLEAMAMGKCVIAPNLGTMNEYIIDGVNGYLYDVEEPREITFKDIATVCRNARVTIEEGFPKWRDESIEIINYLFSDSKELYKKLRYIANSKYNENQTERVRLIRLQESEKEVLADFLNEENNFIKRENRQLLQGLEEKEAVIQDLAKHCSEKDNAIRELTNQCIEKETTIQDLDRQCLEKEAVIQELTKQCLEKETLIQNLTRFPRGR</sequence>
<gene>
    <name evidence="3" type="ORF">JYB65_11780</name>
</gene>
<dbReference type="InterPro" id="IPR001296">
    <property type="entry name" value="Glyco_trans_1"/>
</dbReference>
<reference evidence="3" key="1">
    <citation type="submission" date="2021-02" db="EMBL/GenBank/DDBJ databases">
        <title>Abyssanaerobacter marinus gen.nov., sp., nov, anaerobic bacterium isolated from the Onnuri vent field of Indian Ocean and suggestion of Mogibacteriaceae fam. nov., and proposal of reclassification of ambiguous this family's genus member.</title>
        <authorList>
            <person name="Kim Y.J."/>
            <person name="Yang J.-A."/>
        </authorList>
    </citation>
    <scope>NUCLEOTIDE SEQUENCE</scope>
    <source>
        <strain evidence="3">DSM 2634</strain>
    </source>
</reference>
<dbReference type="Gene3D" id="3.40.50.2000">
    <property type="entry name" value="Glycogen Phosphorylase B"/>
    <property type="match status" value="1"/>
</dbReference>
<keyword evidence="4" id="KW-1185">Reference proteome</keyword>
<organism evidence="3 4">
    <name type="scientific">Clostridium aminobutyricum</name>
    <dbReference type="NCBI Taxonomy" id="33953"/>
    <lineage>
        <taxon>Bacteria</taxon>
        <taxon>Bacillati</taxon>
        <taxon>Bacillota</taxon>
        <taxon>Clostridia</taxon>
        <taxon>Eubacteriales</taxon>
        <taxon>Clostridiaceae</taxon>
        <taxon>Clostridium</taxon>
    </lineage>
</organism>
<dbReference type="EMBL" id="JAFJZZ010000006">
    <property type="protein sequence ID" value="MBN7774044.1"/>
    <property type="molecule type" value="Genomic_DNA"/>
</dbReference>
<dbReference type="AlphaFoldDB" id="A0A939IJY6"/>
<feature type="coiled-coil region" evidence="1">
    <location>
        <begin position="376"/>
        <end position="429"/>
    </location>
</feature>
<feature type="domain" description="Glycosyl transferase family 1" evidence="2">
    <location>
        <begin position="197"/>
        <end position="273"/>
    </location>
</feature>